<sequence length="358" mass="40566">MNPAITVTQKQLCDLLLNVALVRPVFIWGQPGIGKSALVQEFATQVGLPCVSLLGSQLAPEDLIGVPQILDGTSRFCPPRMIARNEPYCLFLDELNACSHEVQKAFYSLIHERRIAEYTLPEGSVVIGAGNRAQDSAIVKPMSSALLNRMVHVHLTVSHRDWLEWAQYSTIHPWVIEYIQNRPDHLWHAPPKHEEPFSSPRSWHMLSDALKEYGERLNDQTLEVLAFGCLTPHHAGQFKAFVKQVRSKYRLTAILKGEASWPARPEDRDILYFLAQSFRTHLLKELPAQQAAITGHHRDLAFRAKALLKDLAAISLEIAQMVVSKQDGEESLPAWFMVEIVRDLPRIVEKKERDVAKR</sequence>
<reference evidence="2" key="1">
    <citation type="submission" date="2020-10" db="EMBL/GenBank/DDBJ databases">
        <title>Taxonomic study of unclassified bacteria belonging to the class Ktedonobacteria.</title>
        <authorList>
            <person name="Yabe S."/>
            <person name="Wang C.M."/>
            <person name="Zheng Y."/>
            <person name="Sakai Y."/>
            <person name="Cavaletti L."/>
            <person name="Monciardini P."/>
            <person name="Donadio S."/>
        </authorList>
    </citation>
    <scope>NUCLEOTIDE SEQUENCE</scope>
    <source>
        <strain evidence="2">ID150040</strain>
    </source>
</reference>
<organism evidence="2 3">
    <name type="scientific">Reticulibacter mediterranei</name>
    <dbReference type="NCBI Taxonomy" id="2778369"/>
    <lineage>
        <taxon>Bacteria</taxon>
        <taxon>Bacillati</taxon>
        <taxon>Chloroflexota</taxon>
        <taxon>Ktedonobacteria</taxon>
        <taxon>Ktedonobacterales</taxon>
        <taxon>Reticulibacteraceae</taxon>
        <taxon>Reticulibacter</taxon>
    </lineage>
</organism>
<keyword evidence="2" id="KW-0547">Nucleotide-binding</keyword>
<accession>A0A8J3IU21</accession>
<keyword evidence="2" id="KW-0067">ATP-binding</keyword>
<dbReference type="AlphaFoldDB" id="A0A8J3IU21"/>
<dbReference type="Gene3D" id="3.40.50.300">
    <property type="entry name" value="P-loop containing nucleotide triphosphate hydrolases"/>
    <property type="match status" value="1"/>
</dbReference>
<feature type="domain" description="ATPase dynein-related AAA" evidence="1">
    <location>
        <begin position="24"/>
        <end position="150"/>
    </location>
</feature>
<dbReference type="InterPro" id="IPR050764">
    <property type="entry name" value="CbbQ/NirQ/NorQ/GpvN"/>
</dbReference>
<evidence type="ECO:0000313" key="3">
    <source>
        <dbReference type="Proteomes" id="UP000597444"/>
    </source>
</evidence>
<gene>
    <name evidence="2" type="ORF">KSF_053490</name>
</gene>
<keyword evidence="3" id="KW-1185">Reference proteome</keyword>
<proteinExistence type="predicted"/>
<dbReference type="Proteomes" id="UP000597444">
    <property type="component" value="Unassembled WGS sequence"/>
</dbReference>
<dbReference type="PANTHER" id="PTHR42759:SF1">
    <property type="entry name" value="MAGNESIUM-CHELATASE SUBUNIT CHLD"/>
    <property type="match status" value="1"/>
</dbReference>
<dbReference type="InterPro" id="IPR027417">
    <property type="entry name" value="P-loop_NTPase"/>
</dbReference>
<protein>
    <submittedName>
        <fullName evidence="2">ATP-binding protein</fullName>
    </submittedName>
</protein>
<evidence type="ECO:0000259" key="1">
    <source>
        <dbReference type="Pfam" id="PF07728"/>
    </source>
</evidence>
<dbReference type="EMBL" id="BNJK01000001">
    <property type="protein sequence ID" value="GHO95301.1"/>
    <property type="molecule type" value="Genomic_DNA"/>
</dbReference>
<comment type="caution">
    <text evidence="2">The sequence shown here is derived from an EMBL/GenBank/DDBJ whole genome shotgun (WGS) entry which is preliminary data.</text>
</comment>
<dbReference type="Pfam" id="PF07728">
    <property type="entry name" value="AAA_5"/>
    <property type="match status" value="1"/>
</dbReference>
<dbReference type="CDD" id="cd00009">
    <property type="entry name" value="AAA"/>
    <property type="match status" value="1"/>
</dbReference>
<dbReference type="RefSeq" id="WP_220205987.1">
    <property type="nucleotide sequence ID" value="NZ_BNJK01000001.1"/>
</dbReference>
<name>A0A8J3IU21_9CHLR</name>
<dbReference type="PANTHER" id="PTHR42759">
    <property type="entry name" value="MOXR FAMILY PROTEIN"/>
    <property type="match status" value="1"/>
</dbReference>
<dbReference type="GO" id="GO:0016887">
    <property type="term" value="F:ATP hydrolysis activity"/>
    <property type="evidence" value="ECO:0007669"/>
    <property type="project" value="InterPro"/>
</dbReference>
<dbReference type="InterPro" id="IPR011704">
    <property type="entry name" value="ATPase_dyneun-rel_AAA"/>
</dbReference>
<dbReference type="GO" id="GO:0005524">
    <property type="term" value="F:ATP binding"/>
    <property type="evidence" value="ECO:0007669"/>
    <property type="project" value="UniProtKB-KW"/>
</dbReference>
<dbReference type="SUPFAM" id="SSF52540">
    <property type="entry name" value="P-loop containing nucleoside triphosphate hydrolases"/>
    <property type="match status" value="1"/>
</dbReference>
<evidence type="ECO:0000313" key="2">
    <source>
        <dbReference type="EMBL" id="GHO95301.1"/>
    </source>
</evidence>